<dbReference type="InterPro" id="IPR000172">
    <property type="entry name" value="GMC_OxRdtase_N"/>
</dbReference>
<dbReference type="PANTHER" id="PTHR46056">
    <property type="entry name" value="LONG-CHAIN-ALCOHOL OXIDASE"/>
    <property type="match status" value="1"/>
</dbReference>
<dbReference type="InterPro" id="IPR017896">
    <property type="entry name" value="4Fe4S_Fe-S-bd"/>
</dbReference>
<dbReference type="InterPro" id="IPR007867">
    <property type="entry name" value="GMC_OxRtase_C"/>
</dbReference>
<evidence type="ECO:0000256" key="4">
    <source>
        <dbReference type="ARBA" id="ARBA00023002"/>
    </source>
</evidence>
<evidence type="ECO:0000259" key="5">
    <source>
        <dbReference type="PROSITE" id="PS51379"/>
    </source>
</evidence>
<dbReference type="RefSeq" id="WP_073048569.1">
    <property type="nucleotide sequence ID" value="NZ_FQZL01000007.1"/>
</dbReference>
<reference evidence="6 7" key="1">
    <citation type="submission" date="2016-11" db="EMBL/GenBank/DDBJ databases">
        <authorList>
            <person name="Jaros S."/>
            <person name="Januszkiewicz K."/>
            <person name="Wedrychowicz H."/>
        </authorList>
    </citation>
    <scope>NUCLEOTIDE SEQUENCE [LARGE SCALE GENOMIC DNA]</scope>
    <source>
        <strain evidence="6 7">DSM 17477</strain>
    </source>
</reference>
<dbReference type="Pfam" id="PF00732">
    <property type="entry name" value="GMC_oxred_N"/>
    <property type="match status" value="1"/>
</dbReference>
<gene>
    <name evidence="6" type="ORF">SAMN02745751_01196</name>
</gene>
<proteinExistence type="inferred from homology"/>
<dbReference type="Proteomes" id="UP000184052">
    <property type="component" value="Unassembled WGS sequence"/>
</dbReference>
<keyword evidence="3" id="KW-0274">FAD</keyword>
<comment type="similarity">
    <text evidence="1">Belongs to the GMC oxidoreductase family.</text>
</comment>
<name>A0A1M6EH51_9FIRM</name>
<evidence type="ECO:0000256" key="1">
    <source>
        <dbReference type="ARBA" id="ARBA00010790"/>
    </source>
</evidence>
<dbReference type="PROSITE" id="PS51379">
    <property type="entry name" value="4FE4S_FER_2"/>
    <property type="match status" value="1"/>
</dbReference>
<dbReference type="OrthoDB" id="9806565at2"/>
<dbReference type="SUPFAM" id="SSF51905">
    <property type="entry name" value="FAD/NAD(P)-binding domain"/>
    <property type="match status" value="1"/>
</dbReference>
<evidence type="ECO:0000313" key="6">
    <source>
        <dbReference type="EMBL" id="SHI84804.1"/>
    </source>
</evidence>
<accession>A0A1M6EH51</accession>
<protein>
    <submittedName>
        <fullName evidence="6">Choline dehydrogenase</fullName>
    </submittedName>
</protein>
<feature type="domain" description="4Fe-4S ferredoxin-type" evidence="5">
    <location>
        <begin position="147"/>
        <end position="170"/>
    </location>
</feature>
<dbReference type="Gene3D" id="3.50.50.60">
    <property type="entry name" value="FAD/NAD(P)-binding domain"/>
    <property type="match status" value="2"/>
</dbReference>
<organism evidence="6 7">
    <name type="scientific">Dethiosulfatibacter aminovorans DSM 17477</name>
    <dbReference type="NCBI Taxonomy" id="1121476"/>
    <lineage>
        <taxon>Bacteria</taxon>
        <taxon>Bacillati</taxon>
        <taxon>Bacillota</taxon>
        <taxon>Tissierellia</taxon>
        <taxon>Dethiosulfatibacter</taxon>
    </lineage>
</organism>
<dbReference type="GO" id="GO:0016614">
    <property type="term" value="F:oxidoreductase activity, acting on CH-OH group of donors"/>
    <property type="evidence" value="ECO:0007669"/>
    <property type="project" value="InterPro"/>
</dbReference>
<dbReference type="GO" id="GO:0050660">
    <property type="term" value="F:flavin adenine dinucleotide binding"/>
    <property type="evidence" value="ECO:0007669"/>
    <property type="project" value="InterPro"/>
</dbReference>
<keyword evidence="2" id="KW-0285">Flavoprotein</keyword>
<keyword evidence="7" id="KW-1185">Reference proteome</keyword>
<dbReference type="EMBL" id="FQZL01000007">
    <property type="protein sequence ID" value="SHI84804.1"/>
    <property type="molecule type" value="Genomic_DNA"/>
</dbReference>
<dbReference type="STRING" id="1121476.SAMN02745751_01196"/>
<evidence type="ECO:0000313" key="7">
    <source>
        <dbReference type="Proteomes" id="UP000184052"/>
    </source>
</evidence>
<dbReference type="AlphaFoldDB" id="A0A1M6EH51"/>
<dbReference type="Pfam" id="PF05199">
    <property type="entry name" value="GMC_oxred_C"/>
    <property type="match status" value="1"/>
</dbReference>
<dbReference type="PANTHER" id="PTHR46056:SF12">
    <property type="entry name" value="LONG-CHAIN-ALCOHOL OXIDASE"/>
    <property type="match status" value="1"/>
</dbReference>
<sequence>MKIHEKKYDYVIVGSGTAGATLARELGGKNHSILIIEKGTREEKYGSFADSLRYFDLHKITHRPIKSKEGLIIYRTIMAGGSGFVSAGNFVRSMEVEFKDLGIDLTEEFVETEKELKVAPIHEDLISDGGWAIAEAANDLGYNMKLMPKAISPGKCIKCGNCTLGCTTGAKWTPLVYLEEALERGVEIMYNASAEKVFEEKGTAKGVVVHKGRKEILVRAGKVIISAGGIGTPLILQRSGIWNAGSSLFVDTFVMVYGMHNELSLAREPQMSMVCTRFYNSDGFILSPHVSHPRLLKYIEAGTVGFMMDDSRTLGIMTKIRDENLGRIYPNGRILKTVTRRDRGKIIKGTDLAVEILLKTGVKPRTLVKTNPAGAHPGGTAAMGEIVDYNFETKISNLFVCDASVFPKSPGLPPMETIMALAKKLAKKIG</sequence>
<keyword evidence="4" id="KW-0560">Oxidoreductase</keyword>
<dbReference type="InterPro" id="IPR036188">
    <property type="entry name" value="FAD/NAD-bd_sf"/>
</dbReference>
<evidence type="ECO:0000256" key="2">
    <source>
        <dbReference type="ARBA" id="ARBA00022630"/>
    </source>
</evidence>
<evidence type="ECO:0000256" key="3">
    <source>
        <dbReference type="ARBA" id="ARBA00022827"/>
    </source>
</evidence>